<comment type="caution">
    <text evidence="4">The sequence shown here is derived from an EMBL/GenBank/DDBJ whole genome shotgun (WGS) entry which is preliminary data.</text>
</comment>
<keyword evidence="5" id="KW-1185">Reference proteome</keyword>
<evidence type="ECO:0000313" key="5">
    <source>
        <dbReference type="Proteomes" id="UP000266723"/>
    </source>
</evidence>
<feature type="domain" description="JmjC" evidence="3">
    <location>
        <begin position="1"/>
        <end position="124"/>
    </location>
</feature>
<protein>
    <recommendedName>
        <fullName evidence="3">JmjC domain-containing protein</fullName>
    </recommendedName>
</protein>
<dbReference type="Proteomes" id="UP000266723">
    <property type="component" value="Unassembled WGS sequence"/>
</dbReference>
<dbReference type="Pfam" id="PF02373">
    <property type="entry name" value="JmjC"/>
    <property type="match status" value="1"/>
</dbReference>
<comment type="subcellular location">
    <subcellularLocation>
        <location evidence="1">Nucleus</location>
    </subcellularLocation>
</comment>
<evidence type="ECO:0000256" key="1">
    <source>
        <dbReference type="ARBA" id="ARBA00004123"/>
    </source>
</evidence>
<evidence type="ECO:0000256" key="2">
    <source>
        <dbReference type="ARBA" id="ARBA00023242"/>
    </source>
</evidence>
<dbReference type="PANTHER" id="PTHR10694:SF113">
    <property type="entry name" value="PROTEIN JUMONJI"/>
    <property type="match status" value="1"/>
</dbReference>
<dbReference type="NCBIfam" id="TIGR01572">
    <property type="entry name" value="A_thl_para_3677"/>
    <property type="match status" value="1"/>
</dbReference>
<sequence length="433" mass="48882">MNTRVEDHHLYSMNYMHWGAPKLWYGVAGKDAVKLEEAMRKHLPDLFEEQPDLLHRLVTQLSPSKLKTAGVPVHRCVQHAGEFVLTFPRAYHAGFNCGFNCAEAVNVAPVDWLPHGQIAIELYCQQGRRVFAGEHTKEMSQSCVRMEELDFFNFPEGFPPRRGGYGLIHVESGGGRAYPNSALVKFYAKLGLHRYNWLEGTNFELDSLMTFNIRSAASPYYITLVARLPSSGLQQIFQVLVEEERLGYLDLTCPISRPQGTESSKKESTPFLRPHSEPVSATYQDRLVDWPSSIIPWPSSEIAFSDTKRFYMLNESELQCDWISLYVELAICTAHRKIKARDLSNFDLEIVQVAIESLDDKEPPSLMSRAAVIYIAYKDVVKSLRTGEPYHYQAVVRRVINEATGTLSIQGDCWIAAAATALADRGLRSSPTS</sequence>
<dbReference type="Gene3D" id="2.60.120.650">
    <property type="entry name" value="Cupin"/>
    <property type="match status" value="1"/>
</dbReference>
<reference evidence="4 5" key="1">
    <citation type="journal article" date="2020" name="BMC Genomics">
        <title>Intraspecific diversification of the crop wild relative Brassica cretica Lam. using demographic model selection.</title>
        <authorList>
            <person name="Kioukis A."/>
            <person name="Michalopoulou V.A."/>
            <person name="Briers L."/>
            <person name="Pirintsos S."/>
            <person name="Studholme D.J."/>
            <person name="Pavlidis P."/>
            <person name="Sarris P.F."/>
        </authorList>
    </citation>
    <scope>NUCLEOTIDE SEQUENCE [LARGE SCALE GENOMIC DNA]</scope>
    <source>
        <strain evidence="5">cv. PFS-1207/04</strain>
    </source>
</reference>
<dbReference type="PROSITE" id="PS51184">
    <property type="entry name" value="JMJC"/>
    <property type="match status" value="1"/>
</dbReference>
<dbReference type="InterPro" id="IPR003347">
    <property type="entry name" value="JmjC_dom"/>
</dbReference>
<dbReference type="PANTHER" id="PTHR10694">
    <property type="entry name" value="LYSINE-SPECIFIC DEMETHYLASE"/>
    <property type="match status" value="1"/>
</dbReference>
<dbReference type="SUPFAM" id="SSF51197">
    <property type="entry name" value="Clavaminate synthase-like"/>
    <property type="match status" value="1"/>
</dbReference>
<organism evidence="4 5">
    <name type="scientific">Brassica cretica</name>
    <name type="common">Mustard</name>
    <dbReference type="NCBI Taxonomy" id="69181"/>
    <lineage>
        <taxon>Eukaryota</taxon>
        <taxon>Viridiplantae</taxon>
        <taxon>Streptophyta</taxon>
        <taxon>Embryophyta</taxon>
        <taxon>Tracheophyta</taxon>
        <taxon>Spermatophyta</taxon>
        <taxon>Magnoliopsida</taxon>
        <taxon>eudicotyledons</taxon>
        <taxon>Gunneridae</taxon>
        <taxon>Pentapetalae</taxon>
        <taxon>rosids</taxon>
        <taxon>malvids</taxon>
        <taxon>Brassicales</taxon>
        <taxon>Brassicaceae</taxon>
        <taxon>Brassiceae</taxon>
        <taxon>Brassica</taxon>
    </lineage>
</organism>
<dbReference type="InterPro" id="IPR006462">
    <property type="entry name" value="MS5"/>
</dbReference>
<gene>
    <name evidence="4" type="ORF">DY000_02052119</name>
</gene>
<evidence type="ECO:0000313" key="4">
    <source>
        <dbReference type="EMBL" id="KAF3495726.1"/>
    </source>
</evidence>
<dbReference type="EMBL" id="QGKV02002055">
    <property type="protein sequence ID" value="KAF3495726.1"/>
    <property type="molecule type" value="Genomic_DNA"/>
</dbReference>
<name>A0ABQ7AE73_BRACR</name>
<dbReference type="SMART" id="SM00558">
    <property type="entry name" value="JmjC"/>
    <property type="match status" value="1"/>
</dbReference>
<evidence type="ECO:0000259" key="3">
    <source>
        <dbReference type="PROSITE" id="PS51184"/>
    </source>
</evidence>
<proteinExistence type="predicted"/>
<dbReference type="Pfam" id="PF04776">
    <property type="entry name" value="protein_MS5"/>
    <property type="match status" value="1"/>
</dbReference>
<keyword evidence="2" id="KW-0539">Nucleus</keyword>
<accession>A0ABQ7AE73</accession>